<keyword evidence="1" id="KW-0812">Transmembrane</keyword>
<keyword evidence="1" id="KW-1133">Transmembrane helix</keyword>
<protein>
    <submittedName>
        <fullName evidence="2">Uncharacterized protein</fullName>
    </submittedName>
</protein>
<dbReference type="AlphaFoldDB" id="A0A2P2NAR3"/>
<feature type="transmembrane region" description="Helical" evidence="1">
    <location>
        <begin position="50"/>
        <end position="69"/>
    </location>
</feature>
<evidence type="ECO:0000256" key="1">
    <source>
        <dbReference type="SAM" id="Phobius"/>
    </source>
</evidence>
<organism evidence="2">
    <name type="scientific">Rhizophora mucronata</name>
    <name type="common">Asiatic mangrove</name>
    <dbReference type="NCBI Taxonomy" id="61149"/>
    <lineage>
        <taxon>Eukaryota</taxon>
        <taxon>Viridiplantae</taxon>
        <taxon>Streptophyta</taxon>
        <taxon>Embryophyta</taxon>
        <taxon>Tracheophyta</taxon>
        <taxon>Spermatophyta</taxon>
        <taxon>Magnoliopsida</taxon>
        <taxon>eudicotyledons</taxon>
        <taxon>Gunneridae</taxon>
        <taxon>Pentapetalae</taxon>
        <taxon>rosids</taxon>
        <taxon>fabids</taxon>
        <taxon>Malpighiales</taxon>
        <taxon>Rhizophoraceae</taxon>
        <taxon>Rhizophora</taxon>
    </lineage>
</organism>
<name>A0A2P2NAR3_RHIMU</name>
<evidence type="ECO:0000313" key="2">
    <source>
        <dbReference type="EMBL" id="MBX39582.1"/>
    </source>
</evidence>
<keyword evidence="1" id="KW-0472">Membrane</keyword>
<accession>A0A2P2NAR3</accession>
<dbReference type="EMBL" id="GGEC01059098">
    <property type="protein sequence ID" value="MBX39582.1"/>
    <property type="molecule type" value="Transcribed_RNA"/>
</dbReference>
<sequence>MEEFYLCYGVYICYAPHVPLIEWSAFVLDCFHPLNSACKWNQNFLNYVSWHWFYLFLIFIPYAVGNFLFPKKSFWFQSCLRVRGKKNK</sequence>
<reference evidence="2" key="1">
    <citation type="submission" date="2018-02" db="EMBL/GenBank/DDBJ databases">
        <title>Rhizophora mucronata_Transcriptome.</title>
        <authorList>
            <person name="Meera S.P."/>
            <person name="Sreeshan A."/>
            <person name="Augustine A."/>
        </authorList>
    </citation>
    <scope>NUCLEOTIDE SEQUENCE</scope>
    <source>
        <tissue evidence="2">Leaf</tissue>
    </source>
</reference>
<proteinExistence type="predicted"/>